<evidence type="ECO:0000256" key="1">
    <source>
        <dbReference type="ARBA" id="ARBA00023016"/>
    </source>
</evidence>
<evidence type="ECO:0000259" key="5">
    <source>
        <dbReference type="PROSITE" id="PS01031"/>
    </source>
</evidence>
<dbReference type="PANTHER" id="PTHR45640">
    <property type="entry name" value="HEAT SHOCK PROTEIN HSP-12.2-RELATED"/>
    <property type="match status" value="1"/>
</dbReference>
<evidence type="ECO:0000313" key="6">
    <source>
        <dbReference type="EMBL" id="SOQ46844.1"/>
    </source>
</evidence>
<reference evidence="6" key="1">
    <citation type="submission" date="2016-07" db="EMBL/GenBank/DDBJ databases">
        <authorList>
            <person name="Bretaudeau A."/>
        </authorList>
    </citation>
    <scope>NUCLEOTIDE SEQUENCE</scope>
    <source>
        <strain evidence="6">Rice</strain>
        <tissue evidence="6">Whole body</tissue>
    </source>
</reference>
<dbReference type="GO" id="GO:0009408">
    <property type="term" value="P:response to heat"/>
    <property type="evidence" value="ECO:0007669"/>
    <property type="project" value="TreeGrafter"/>
</dbReference>
<dbReference type="CDD" id="cd06526">
    <property type="entry name" value="metazoan_ACD"/>
    <property type="match status" value="2"/>
</dbReference>
<dbReference type="GO" id="GO:0005737">
    <property type="term" value="C:cytoplasm"/>
    <property type="evidence" value="ECO:0007669"/>
    <property type="project" value="TreeGrafter"/>
</dbReference>
<feature type="region of interest" description="Disordered" evidence="4">
    <location>
        <begin position="348"/>
        <end position="392"/>
    </location>
</feature>
<dbReference type="PROSITE" id="PS01031">
    <property type="entry name" value="SHSP"/>
    <property type="match status" value="2"/>
</dbReference>
<name>A0A2H1W2W7_SPOFR</name>
<feature type="domain" description="SHSP" evidence="5">
    <location>
        <begin position="58"/>
        <end position="169"/>
    </location>
</feature>
<dbReference type="InterPro" id="IPR002068">
    <property type="entry name" value="A-crystallin/Hsp20_dom"/>
</dbReference>
<proteinExistence type="inferred from homology"/>
<evidence type="ECO:0000256" key="3">
    <source>
        <dbReference type="RuleBase" id="RU003616"/>
    </source>
</evidence>
<feature type="compositionally biased region" description="Polar residues" evidence="4">
    <location>
        <begin position="380"/>
        <end position="392"/>
    </location>
</feature>
<dbReference type="Pfam" id="PF00011">
    <property type="entry name" value="HSP20"/>
    <property type="match status" value="2"/>
</dbReference>
<accession>A0A2H1W2W7</accession>
<dbReference type="AlphaFoldDB" id="A0A2H1W2W7"/>
<dbReference type="InterPro" id="IPR001436">
    <property type="entry name" value="Alpha-crystallin/sHSP_animal"/>
</dbReference>
<feature type="domain" description="SHSP" evidence="5">
    <location>
        <begin position="251"/>
        <end position="361"/>
    </location>
</feature>
<dbReference type="SUPFAM" id="SSF49764">
    <property type="entry name" value="HSP20-like chaperones"/>
    <property type="match status" value="2"/>
</dbReference>
<feature type="compositionally biased region" description="Basic and acidic residues" evidence="4">
    <location>
        <begin position="364"/>
        <end position="378"/>
    </location>
</feature>
<protein>
    <submittedName>
        <fullName evidence="6">SFRICE013253.2</fullName>
    </submittedName>
</protein>
<dbReference type="PANTHER" id="PTHR45640:SF13">
    <property type="entry name" value="HEAT SHOCK PROTEIN 22-RELATED"/>
    <property type="match status" value="1"/>
</dbReference>
<dbReference type="InterPro" id="IPR008978">
    <property type="entry name" value="HSP20-like_chaperone"/>
</dbReference>
<sequence>MSLLPFVLGYERPRHMHSHHYWPSRLLDQDFGLALTPDDLLTAVAAPMFSEDYYRPWRQLAALNRDMGSSIKSDKDKFQVNLDVQHFAPEEISVKTADGFIVVEGKHEEKKDDHGFISRQFVRRYALPEGTEPETVESRLSSDGVLTITAPRKVPEAIKGERKVPISQTGPVRKEIKDQSSSSNGVAENIAILLFGGARHFASAEEKCPQPQPRRSNRLFDQAFGLALTPDDFLTSMLSPWSMHDYFRPWRQLTQLTKDLGSTIKTDKDRFQVNLDVQHFSPDEISVKTADGYVVVEAKHEEKEDEHGYVSRQFVRRYALPEGTKSEEVISELSSDGILTVSAPRKVEPVKGERVVPITQTGPVRREAKESSEAKEDVQGSCQADQQSCSKA</sequence>
<dbReference type="GO" id="GO:0051082">
    <property type="term" value="F:unfolded protein binding"/>
    <property type="evidence" value="ECO:0007669"/>
    <property type="project" value="TreeGrafter"/>
</dbReference>
<organism evidence="6">
    <name type="scientific">Spodoptera frugiperda</name>
    <name type="common">Fall armyworm</name>
    <dbReference type="NCBI Taxonomy" id="7108"/>
    <lineage>
        <taxon>Eukaryota</taxon>
        <taxon>Metazoa</taxon>
        <taxon>Ecdysozoa</taxon>
        <taxon>Arthropoda</taxon>
        <taxon>Hexapoda</taxon>
        <taxon>Insecta</taxon>
        <taxon>Pterygota</taxon>
        <taxon>Neoptera</taxon>
        <taxon>Endopterygota</taxon>
        <taxon>Lepidoptera</taxon>
        <taxon>Glossata</taxon>
        <taxon>Ditrysia</taxon>
        <taxon>Noctuoidea</taxon>
        <taxon>Noctuidae</taxon>
        <taxon>Amphipyrinae</taxon>
        <taxon>Spodoptera</taxon>
    </lineage>
</organism>
<keyword evidence="1" id="KW-0346">Stress response</keyword>
<gene>
    <name evidence="6" type="primary">SFRICE013253.2</name>
    <name evidence="6" type="ORF">SFRICE_013253.2</name>
</gene>
<evidence type="ECO:0000256" key="4">
    <source>
        <dbReference type="SAM" id="MobiDB-lite"/>
    </source>
</evidence>
<evidence type="ECO:0000256" key="2">
    <source>
        <dbReference type="PROSITE-ProRule" id="PRU00285"/>
    </source>
</evidence>
<dbReference type="EMBL" id="ODYU01005718">
    <property type="protein sequence ID" value="SOQ46844.1"/>
    <property type="molecule type" value="Genomic_DNA"/>
</dbReference>
<dbReference type="Gene3D" id="2.60.40.790">
    <property type="match status" value="2"/>
</dbReference>
<comment type="similarity">
    <text evidence="2 3">Belongs to the small heat shock protein (HSP20) family.</text>
</comment>
<dbReference type="GO" id="GO:0042026">
    <property type="term" value="P:protein refolding"/>
    <property type="evidence" value="ECO:0007669"/>
    <property type="project" value="TreeGrafter"/>
</dbReference>
<dbReference type="GO" id="GO:0005634">
    <property type="term" value="C:nucleus"/>
    <property type="evidence" value="ECO:0007669"/>
    <property type="project" value="TreeGrafter"/>
</dbReference>
<dbReference type="PRINTS" id="PR00299">
    <property type="entry name" value="ACRYSTALLIN"/>
</dbReference>